<evidence type="ECO:0000256" key="5">
    <source>
        <dbReference type="ARBA" id="ARBA00022692"/>
    </source>
</evidence>
<dbReference type="Gene3D" id="1.20.1720.10">
    <property type="entry name" value="Multidrug resistance protein D"/>
    <property type="match status" value="1"/>
</dbReference>
<dbReference type="InterPro" id="IPR011701">
    <property type="entry name" value="MFS"/>
</dbReference>
<name>A0AAN0RBH3_9PROT</name>
<dbReference type="PROSITE" id="PS50850">
    <property type="entry name" value="MFS"/>
    <property type="match status" value="1"/>
</dbReference>
<evidence type="ECO:0000313" key="10">
    <source>
        <dbReference type="EMBL" id="AHJ61796.1"/>
    </source>
</evidence>
<dbReference type="CDD" id="cd17320">
    <property type="entry name" value="MFS_MdfA_MDR_like"/>
    <property type="match status" value="1"/>
</dbReference>
<evidence type="ECO:0000256" key="3">
    <source>
        <dbReference type="ARBA" id="ARBA00022448"/>
    </source>
</evidence>
<dbReference type="GO" id="GO:0005886">
    <property type="term" value="C:plasma membrane"/>
    <property type="evidence" value="ECO:0007669"/>
    <property type="project" value="UniProtKB-SubCell"/>
</dbReference>
<dbReference type="InterPro" id="IPR036259">
    <property type="entry name" value="MFS_trans_sf"/>
</dbReference>
<dbReference type="Proteomes" id="UP000019438">
    <property type="component" value="Chromosome"/>
</dbReference>
<dbReference type="SUPFAM" id="SSF103473">
    <property type="entry name" value="MFS general substrate transporter"/>
    <property type="match status" value="1"/>
</dbReference>
<feature type="transmembrane region" description="Helical" evidence="8">
    <location>
        <begin position="214"/>
        <end position="235"/>
    </location>
</feature>
<keyword evidence="5 8" id="KW-0812">Transmembrane</keyword>
<dbReference type="GeneID" id="69744307"/>
<reference evidence="11" key="1">
    <citation type="submission" date="2012-06" db="EMBL/GenBank/DDBJ databases">
        <title>Genome analysis of multiple Granulibacter bethesdensis isolates demonstrates substantial genome diversity.</title>
        <authorList>
            <person name="Greenberg D.E."/>
            <person name="Porcella S.F."/>
            <person name="Zarember K."/>
            <person name="Zelazny A.M."/>
            <person name="Bruno D."/>
            <person name="Martens C."/>
            <person name="Barbian K.D."/>
            <person name="Jaske E."/>
            <person name="Holland S.M."/>
        </authorList>
    </citation>
    <scope>NUCLEOTIDE SEQUENCE [LARGE SCALE GENOMIC DNA]</scope>
    <source>
        <strain evidence="11">CGDNIH3</strain>
    </source>
</reference>
<keyword evidence="3 8" id="KW-0813">Transport</keyword>
<dbReference type="PANTHER" id="PTHR23502">
    <property type="entry name" value="MAJOR FACILITATOR SUPERFAMILY"/>
    <property type="match status" value="1"/>
</dbReference>
<dbReference type="Pfam" id="PF07690">
    <property type="entry name" value="MFS_1"/>
    <property type="match status" value="1"/>
</dbReference>
<dbReference type="AlphaFoldDB" id="A0AAN0RBH3"/>
<keyword evidence="7 8" id="KW-0472">Membrane</keyword>
<dbReference type="InterPro" id="IPR020846">
    <property type="entry name" value="MFS_dom"/>
</dbReference>
<feature type="transmembrane region" description="Helical" evidence="8">
    <location>
        <begin position="102"/>
        <end position="123"/>
    </location>
</feature>
<evidence type="ECO:0000259" key="9">
    <source>
        <dbReference type="PROSITE" id="PS50850"/>
    </source>
</evidence>
<evidence type="ECO:0000256" key="6">
    <source>
        <dbReference type="ARBA" id="ARBA00022989"/>
    </source>
</evidence>
<evidence type="ECO:0000313" key="11">
    <source>
        <dbReference type="Proteomes" id="UP000019438"/>
    </source>
</evidence>
<gene>
    <name evidence="10" type="ORF">GbCGDNIH3_0058</name>
</gene>
<evidence type="ECO:0000256" key="8">
    <source>
        <dbReference type="RuleBase" id="RU365088"/>
    </source>
</evidence>
<dbReference type="GO" id="GO:1990961">
    <property type="term" value="P:xenobiotic detoxification by transmembrane export across the plasma membrane"/>
    <property type="evidence" value="ECO:0007669"/>
    <property type="project" value="InterPro"/>
</dbReference>
<dbReference type="KEGG" id="gbc:GbCGDNIH3_0058"/>
<feature type="transmembrane region" description="Helical" evidence="8">
    <location>
        <begin position="165"/>
        <end position="185"/>
    </location>
</feature>
<evidence type="ECO:0000256" key="7">
    <source>
        <dbReference type="ARBA" id="ARBA00023136"/>
    </source>
</evidence>
<accession>A0AAN0RBH3</accession>
<dbReference type="EMBL" id="CP003181">
    <property type="protein sequence ID" value="AHJ61796.1"/>
    <property type="molecule type" value="Genomic_DNA"/>
</dbReference>
<proteinExistence type="inferred from homology"/>
<keyword evidence="8" id="KW-0997">Cell inner membrane</keyword>
<feature type="transmembrane region" description="Helical" evidence="8">
    <location>
        <begin position="135"/>
        <end position="153"/>
    </location>
</feature>
<evidence type="ECO:0000256" key="2">
    <source>
        <dbReference type="ARBA" id="ARBA00006236"/>
    </source>
</evidence>
<organism evidence="10 11">
    <name type="scientific">Granulibacter bethesdensis</name>
    <dbReference type="NCBI Taxonomy" id="364410"/>
    <lineage>
        <taxon>Bacteria</taxon>
        <taxon>Pseudomonadati</taxon>
        <taxon>Pseudomonadota</taxon>
        <taxon>Alphaproteobacteria</taxon>
        <taxon>Acetobacterales</taxon>
        <taxon>Acetobacteraceae</taxon>
        <taxon>Granulibacter</taxon>
    </lineage>
</organism>
<comment type="similarity">
    <text evidence="2 8">Belongs to the major facilitator superfamily. Bcr/CmlA family.</text>
</comment>
<comment type="caution">
    <text evidence="8">Lacks conserved residue(s) required for the propagation of feature annotation.</text>
</comment>
<feature type="transmembrane region" description="Helical" evidence="8">
    <location>
        <begin position="46"/>
        <end position="64"/>
    </location>
</feature>
<dbReference type="NCBIfam" id="TIGR00710">
    <property type="entry name" value="efflux_Bcr_CflA"/>
    <property type="match status" value="1"/>
</dbReference>
<protein>
    <recommendedName>
        <fullName evidence="8">Bcr/CflA family efflux transporter</fullName>
    </recommendedName>
</protein>
<sequence>MPSARLSVPLIILLGLVTSVGPMSTDMYLPAFPQLQADIGGHYQGAAQITLAAWFVGLAIGHLTNGTLSDRFGRRIPLIAGMLIYTLASTGCALATDLWSFTLFRLIAAFGGSAGMVTPRAIVRDMSDGHEAARLISRLMLIMGVVPLLAPTLGGMMLSVMSWRAIFWLGSLYGAVCVVLVIMFLPDTLAPEKRLLLSPGSIVIRYNTILRERVFITHAMLSGFCVAALFTYLAGSPAAFIQYYHISPTVYGMIFGMNAVGYIGCSQLNNLALPRLGMHRVLRIGTTLYLWLVSLLIVNVYTGLGGLIGMMILLFLAQSIQGFLTPTAAVGALSPHAAHAGSASALMGTLQYVLGALFGTGVAVLADGTPRPMVVFMMLGGICSLIGDRLRPGSRNRGPRLFRLRWSMPSRH</sequence>
<comment type="subcellular location">
    <subcellularLocation>
        <location evidence="8">Cell inner membrane</location>
        <topology evidence="8">Multi-pass membrane protein</topology>
    </subcellularLocation>
    <subcellularLocation>
        <location evidence="1">Cell membrane</location>
        <topology evidence="1">Multi-pass membrane protein</topology>
    </subcellularLocation>
</comment>
<keyword evidence="4" id="KW-1003">Cell membrane</keyword>
<dbReference type="GO" id="GO:0042910">
    <property type="term" value="F:xenobiotic transmembrane transporter activity"/>
    <property type="evidence" value="ECO:0007669"/>
    <property type="project" value="InterPro"/>
</dbReference>
<feature type="transmembrane region" description="Helical" evidence="8">
    <location>
        <begin position="345"/>
        <end position="366"/>
    </location>
</feature>
<evidence type="ECO:0000256" key="4">
    <source>
        <dbReference type="ARBA" id="ARBA00022475"/>
    </source>
</evidence>
<evidence type="ECO:0000256" key="1">
    <source>
        <dbReference type="ARBA" id="ARBA00004651"/>
    </source>
</evidence>
<feature type="domain" description="Major facilitator superfamily (MFS) profile" evidence="9">
    <location>
        <begin position="10"/>
        <end position="395"/>
    </location>
</feature>
<dbReference type="RefSeq" id="WP_025285645.1">
    <property type="nucleotide sequence ID" value="NZ_CP003181.2"/>
</dbReference>
<keyword evidence="6 8" id="KW-1133">Transmembrane helix</keyword>
<feature type="transmembrane region" description="Helical" evidence="8">
    <location>
        <begin position="76"/>
        <end position="96"/>
    </location>
</feature>
<dbReference type="InterPro" id="IPR004812">
    <property type="entry name" value="Efflux_drug-R_Bcr/CmlA"/>
</dbReference>
<dbReference type="PANTHER" id="PTHR23502:SF132">
    <property type="entry name" value="POLYAMINE TRANSPORTER 2-RELATED"/>
    <property type="match status" value="1"/>
</dbReference>